<dbReference type="InterPro" id="IPR023165">
    <property type="entry name" value="rRNA_Ade_diMease-like_C"/>
</dbReference>
<evidence type="ECO:0000313" key="8">
    <source>
        <dbReference type="EMBL" id="CAB4872135.1"/>
    </source>
</evidence>
<evidence type="ECO:0000256" key="3">
    <source>
        <dbReference type="ARBA" id="ARBA00022603"/>
    </source>
</evidence>
<keyword evidence="5" id="KW-0949">S-adenosyl-L-methionine</keyword>
<accession>A0A6J7DTD8</accession>
<evidence type="ECO:0000259" key="7">
    <source>
        <dbReference type="SMART" id="SM00650"/>
    </source>
</evidence>
<evidence type="ECO:0000256" key="6">
    <source>
        <dbReference type="ARBA" id="ARBA00022884"/>
    </source>
</evidence>
<dbReference type="Gene3D" id="1.10.8.100">
    <property type="entry name" value="Ribosomal RNA adenine dimethylase-like, domain 2"/>
    <property type="match status" value="1"/>
</dbReference>
<organism evidence="8">
    <name type="scientific">freshwater metagenome</name>
    <dbReference type="NCBI Taxonomy" id="449393"/>
    <lineage>
        <taxon>unclassified sequences</taxon>
        <taxon>metagenomes</taxon>
        <taxon>ecological metagenomes</taxon>
    </lineage>
</organism>
<dbReference type="HAMAP" id="MF_00607">
    <property type="entry name" value="16SrRNA_methyltr_A"/>
    <property type="match status" value="1"/>
</dbReference>
<dbReference type="Gene3D" id="3.40.50.150">
    <property type="entry name" value="Vaccinia Virus protein VP39"/>
    <property type="match status" value="1"/>
</dbReference>
<sequence length="271" mass="29391">MTHSRPAIQELLDRHGLSPSRALGQNFVTDPNTVRKIARLANIGPGDYVLEIGPGLGSLTLALVETGATVEAIEVDRYLLPALHEVVDLHGVIIHHADALTADYDAILQGRTATVVANLPYNVATPLVLHLLETVPLITKMLVMVQREVGERMAAHVGDDAYGAVSLRMQYFAEAHVAGRVPSTVFHPKPKVESALVSITRLAAPAIDPTRVSEPDLFNVIRTAFAHRRKMLRGTLGEWATTETFTAADVAPTARPEELGLEEFARLAAQR</sequence>
<dbReference type="Pfam" id="PF00398">
    <property type="entry name" value="RrnaAD"/>
    <property type="match status" value="1"/>
</dbReference>
<dbReference type="CDD" id="cd02440">
    <property type="entry name" value="AdoMet_MTases"/>
    <property type="match status" value="1"/>
</dbReference>
<dbReference type="GO" id="GO:0003723">
    <property type="term" value="F:RNA binding"/>
    <property type="evidence" value="ECO:0007669"/>
    <property type="project" value="UniProtKB-KW"/>
</dbReference>
<reference evidence="8" key="1">
    <citation type="submission" date="2020-05" db="EMBL/GenBank/DDBJ databases">
        <authorList>
            <person name="Chiriac C."/>
            <person name="Salcher M."/>
            <person name="Ghai R."/>
            <person name="Kavagutti S V."/>
        </authorList>
    </citation>
    <scope>NUCLEOTIDE SEQUENCE</scope>
</reference>
<dbReference type="GO" id="GO:0005829">
    <property type="term" value="C:cytosol"/>
    <property type="evidence" value="ECO:0007669"/>
    <property type="project" value="TreeGrafter"/>
</dbReference>
<dbReference type="SUPFAM" id="SSF53335">
    <property type="entry name" value="S-adenosyl-L-methionine-dependent methyltransferases"/>
    <property type="match status" value="1"/>
</dbReference>
<keyword evidence="4" id="KW-0808">Transferase</keyword>
<evidence type="ECO:0000256" key="2">
    <source>
        <dbReference type="ARBA" id="ARBA00022552"/>
    </source>
</evidence>
<keyword evidence="1" id="KW-0963">Cytoplasm</keyword>
<dbReference type="PROSITE" id="PS01131">
    <property type="entry name" value="RRNA_A_DIMETH"/>
    <property type="match status" value="1"/>
</dbReference>
<dbReference type="InterPro" id="IPR011530">
    <property type="entry name" value="rRNA_adenine_dimethylase"/>
</dbReference>
<evidence type="ECO:0000256" key="1">
    <source>
        <dbReference type="ARBA" id="ARBA00022490"/>
    </source>
</evidence>
<dbReference type="AlphaFoldDB" id="A0A6J7DTD8"/>
<gene>
    <name evidence="8" type="ORF">UFOPK3381_00871</name>
</gene>
<dbReference type="FunFam" id="1.10.8.100:FF:000001">
    <property type="entry name" value="Ribosomal RNA small subunit methyltransferase A"/>
    <property type="match status" value="1"/>
</dbReference>
<dbReference type="InterPro" id="IPR020596">
    <property type="entry name" value="rRNA_Ade_Mease_Trfase_CS"/>
</dbReference>
<evidence type="ECO:0000256" key="5">
    <source>
        <dbReference type="ARBA" id="ARBA00022691"/>
    </source>
</evidence>
<dbReference type="GO" id="GO:0000179">
    <property type="term" value="F:rRNA (adenine-N6,N6-)-dimethyltransferase activity"/>
    <property type="evidence" value="ECO:0007669"/>
    <property type="project" value="InterPro"/>
</dbReference>
<dbReference type="InterPro" id="IPR020598">
    <property type="entry name" value="rRNA_Ade_methylase_Trfase_N"/>
</dbReference>
<keyword evidence="2" id="KW-0698">rRNA processing</keyword>
<evidence type="ECO:0000256" key="4">
    <source>
        <dbReference type="ARBA" id="ARBA00022679"/>
    </source>
</evidence>
<dbReference type="PROSITE" id="PS51689">
    <property type="entry name" value="SAM_RNA_A_N6_MT"/>
    <property type="match status" value="1"/>
</dbReference>
<name>A0A6J7DTD8_9ZZZZ</name>
<dbReference type="SMART" id="SM00650">
    <property type="entry name" value="rADc"/>
    <property type="match status" value="1"/>
</dbReference>
<protein>
    <submittedName>
        <fullName evidence="8">Unannotated protein</fullName>
    </submittedName>
</protein>
<dbReference type="PANTHER" id="PTHR11727">
    <property type="entry name" value="DIMETHYLADENOSINE TRANSFERASE"/>
    <property type="match status" value="1"/>
</dbReference>
<keyword evidence="3" id="KW-0489">Methyltransferase</keyword>
<dbReference type="NCBIfam" id="TIGR00755">
    <property type="entry name" value="ksgA"/>
    <property type="match status" value="1"/>
</dbReference>
<dbReference type="EMBL" id="CAFBLN010000032">
    <property type="protein sequence ID" value="CAB4872135.1"/>
    <property type="molecule type" value="Genomic_DNA"/>
</dbReference>
<keyword evidence="6" id="KW-0694">RNA-binding</keyword>
<dbReference type="PANTHER" id="PTHR11727:SF7">
    <property type="entry name" value="DIMETHYLADENOSINE TRANSFERASE-RELATED"/>
    <property type="match status" value="1"/>
</dbReference>
<dbReference type="InterPro" id="IPR029063">
    <property type="entry name" value="SAM-dependent_MTases_sf"/>
</dbReference>
<feature type="domain" description="Ribosomal RNA adenine methylase transferase N-terminal" evidence="7">
    <location>
        <begin position="33"/>
        <end position="203"/>
    </location>
</feature>
<dbReference type="InterPro" id="IPR001737">
    <property type="entry name" value="KsgA/Erm"/>
</dbReference>
<dbReference type="FunFam" id="3.40.50.150:FF:000023">
    <property type="entry name" value="Ribosomal RNA small subunit methyltransferase A"/>
    <property type="match status" value="1"/>
</dbReference>
<proteinExistence type="inferred from homology"/>